<keyword evidence="3" id="KW-1185">Reference proteome</keyword>
<dbReference type="EMBL" id="JAACXV010014513">
    <property type="protein sequence ID" value="KAF7266716.1"/>
    <property type="molecule type" value="Genomic_DNA"/>
</dbReference>
<feature type="compositionally biased region" description="Basic and acidic residues" evidence="1">
    <location>
        <begin position="78"/>
        <end position="90"/>
    </location>
</feature>
<evidence type="ECO:0000313" key="3">
    <source>
        <dbReference type="Proteomes" id="UP000625711"/>
    </source>
</evidence>
<dbReference type="AlphaFoldDB" id="A0A834M3S4"/>
<dbReference type="Proteomes" id="UP000625711">
    <property type="component" value="Unassembled WGS sequence"/>
</dbReference>
<protein>
    <submittedName>
        <fullName evidence="2">Uncharacterized protein</fullName>
    </submittedName>
</protein>
<reference evidence="2" key="1">
    <citation type="submission" date="2020-08" db="EMBL/GenBank/DDBJ databases">
        <title>Genome sequencing and assembly of the red palm weevil Rhynchophorus ferrugineus.</title>
        <authorList>
            <person name="Dias G.B."/>
            <person name="Bergman C.M."/>
            <person name="Manee M."/>
        </authorList>
    </citation>
    <scope>NUCLEOTIDE SEQUENCE</scope>
    <source>
        <strain evidence="2">AA-2017</strain>
        <tissue evidence="2">Whole larva</tissue>
    </source>
</reference>
<accession>A0A834M3S4</accession>
<proteinExistence type="predicted"/>
<feature type="region of interest" description="Disordered" evidence="1">
    <location>
        <begin position="75"/>
        <end position="104"/>
    </location>
</feature>
<evidence type="ECO:0000256" key="1">
    <source>
        <dbReference type="SAM" id="MobiDB-lite"/>
    </source>
</evidence>
<feature type="region of interest" description="Disordered" evidence="1">
    <location>
        <begin position="16"/>
        <end position="36"/>
    </location>
</feature>
<sequence length="104" mass="11336">MEKNLITKISDRTVNIGSGKASHAGSEERPTVSRSPSAVLENNLNFNLSGNPISVPIMRDLSGADSPSNRYNFSIHVRSRDPSDGEREARSPGNCLRPSDLHTF</sequence>
<evidence type="ECO:0000313" key="2">
    <source>
        <dbReference type="EMBL" id="KAF7266716.1"/>
    </source>
</evidence>
<comment type="caution">
    <text evidence="2">The sequence shown here is derived from an EMBL/GenBank/DDBJ whole genome shotgun (WGS) entry which is preliminary data.</text>
</comment>
<organism evidence="2 3">
    <name type="scientific">Rhynchophorus ferrugineus</name>
    <name type="common">Red palm weevil</name>
    <name type="synonym">Curculio ferrugineus</name>
    <dbReference type="NCBI Taxonomy" id="354439"/>
    <lineage>
        <taxon>Eukaryota</taxon>
        <taxon>Metazoa</taxon>
        <taxon>Ecdysozoa</taxon>
        <taxon>Arthropoda</taxon>
        <taxon>Hexapoda</taxon>
        <taxon>Insecta</taxon>
        <taxon>Pterygota</taxon>
        <taxon>Neoptera</taxon>
        <taxon>Endopterygota</taxon>
        <taxon>Coleoptera</taxon>
        <taxon>Polyphaga</taxon>
        <taxon>Cucujiformia</taxon>
        <taxon>Curculionidae</taxon>
        <taxon>Dryophthorinae</taxon>
        <taxon>Rhynchophorus</taxon>
    </lineage>
</organism>
<name>A0A834M3S4_RHYFE</name>
<gene>
    <name evidence="2" type="ORF">GWI33_019975</name>
</gene>